<gene>
    <name evidence="2" type="ORF">CTI12_AA432660</name>
</gene>
<dbReference type="PANTHER" id="PTHR31286">
    <property type="entry name" value="GLYCINE-RICH CELL WALL STRUCTURAL PROTEIN 1.8-LIKE"/>
    <property type="match status" value="1"/>
</dbReference>
<dbReference type="InterPro" id="IPR025558">
    <property type="entry name" value="DUF4283"/>
</dbReference>
<name>A0A2U1M092_ARTAN</name>
<dbReference type="PANTHER" id="PTHR31286:SF99">
    <property type="entry name" value="DUF4283 DOMAIN-CONTAINING PROTEIN"/>
    <property type="match status" value="1"/>
</dbReference>
<dbReference type="Pfam" id="PF14111">
    <property type="entry name" value="DUF4283"/>
    <property type="match status" value="1"/>
</dbReference>
<dbReference type="InterPro" id="IPR040256">
    <property type="entry name" value="At4g02000-like"/>
</dbReference>
<organism evidence="2 3">
    <name type="scientific">Artemisia annua</name>
    <name type="common">Sweet wormwood</name>
    <dbReference type="NCBI Taxonomy" id="35608"/>
    <lineage>
        <taxon>Eukaryota</taxon>
        <taxon>Viridiplantae</taxon>
        <taxon>Streptophyta</taxon>
        <taxon>Embryophyta</taxon>
        <taxon>Tracheophyta</taxon>
        <taxon>Spermatophyta</taxon>
        <taxon>Magnoliopsida</taxon>
        <taxon>eudicotyledons</taxon>
        <taxon>Gunneridae</taxon>
        <taxon>Pentapetalae</taxon>
        <taxon>asterids</taxon>
        <taxon>campanulids</taxon>
        <taxon>Asterales</taxon>
        <taxon>Asteraceae</taxon>
        <taxon>Asteroideae</taxon>
        <taxon>Anthemideae</taxon>
        <taxon>Artemisiinae</taxon>
        <taxon>Artemisia</taxon>
    </lineage>
</organism>
<proteinExistence type="predicted"/>
<evidence type="ECO:0000313" key="3">
    <source>
        <dbReference type="Proteomes" id="UP000245207"/>
    </source>
</evidence>
<protein>
    <recommendedName>
        <fullName evidence="1">DUF4283 domain-containing protein</fullName>
    </recommendedName>
</protein>
<sequence length="204" mass="22993">MHTESTSVENCDTNAKDSEFDAGKCIPVVDNVFDESTVNENNNDSAGKQTNSANIVNNTETLGKVIENGVENAKRKESGDDVSYVTAAKRNNDQMSNKLEFIPTLLNEIGIEVISLKECSKKRYHLRRMWNKYGLIVDNGNGNWCFKFNDDNGMNKVIEQGPWMVNGRPLMVYKWDPVIGMERTEPTSLPLWVKLSRVHGGLVY</sequence>
<reference evidence="2 3" key="1">
    <citation type="journal article" date="2018" name="Mol. Plant">
        <title>The genome of Artemisia annua provides insight into the evolution of Asteraceae family and artemisinin biosynthesis.</title>
        <authorList>
            <person name="Shen Q."/>
            <person name="Zhang L."/>
            <person name="Liao Z."/>
            <person name="Wang S."/>
            <person name="Yan T."/>
            <person name="Shi P."/>
            <person name="Liu M."/>
            <person name="Fu X."/>
            <person name="Pan Q."/>
            <person name="Wang Y."/>
            <person name="Lv Z."/>
            <person name="Lu X."/>
            <person name="Zhang F."/>
            <person name="Jiang W."/>
            <person name="Ma Y."/>
            <person name="Chen M."/>
            <person name="Hao X."/>
            <person name="Li L."/>
            <person name="Tang Y."/>
            <person name="Lv G."/>
            <person name="Zhou Y."/>
            <person name="Sun X."/>
            <person name="Brodelius P.E."/>
            <person name="Rose J.K.C."/>
            <person name="Tang K."/>
        </authorList>
    </citation>
    <scope>NUCLEOTIDE SEQUENCE [LARGE SCALE GENOMIC DNA]</scope>
    <source>
        <strain evidence="3">cv. Huhao1</strain>
        <tissue evidence="2">Leaf</tissue>
    </source>
</reference>
<feature type="domain" description="DUF4283" evidence="1">
    <location>
        <begin position="126"/>
        <end position="181"/>
    </location>
</feature>
<dbReference type="AlphaFoldDB" id="A0A2U1M092"/>
<dbReference type="OrthoDB" id="1748435at2759"/>
<comment type="caution">
    <text evidence="2">The sequence shown here is derived from an EMBL/GenBank/DDBJ whole genome shotgun (WGS) entry which is preliminary data.</text>
</comment>
<evidence type="ECO:0000259" key="1">
    <source>
        <dbReference type="Pfam" id="PF14111"/>
    </source>
</evidence>
<accession>A0A2U1M092</accession>
<dbReference type="EMBL" id="PKPP01006994">
    <property type="protein sequence ID" value="PWA54678.1"/>
    <property type="molecule type" value="Genomic_DNA"/>
</dbReference>
<keyword evidence="3" id="KW-1185">Reference proteome</keyword>
<dbReference type="Proteomes" id="UP000245207">
    <property type="component" value="Unassembled WGS sequence"/>
</dbReference>
<evidence type="ECO:0000313" key="2">
    <source>
        <dbReference type="EMBL" id="PWA54678.1"/>
    </source>
</evidence>